<name>A0A1J4MZI7_9ACTN</name>
<protein>
    <submittedName>
        <fullName evidence="1">Acetyltransferase</fullName>
    </submittedName>
</protein>
<proteinExistence type="predicted"/>
<dbReference type="EMBL" id="JZDQ02000046">
    <property type="protein sequence ID" value="OIJ24103.1"/>
    <property type="molecule type" value="Genomic_DNA"/>
</dbReference>
<dbReference type="Proteomes" id="UP000033772">
    <property type="component" value="Unassembled WGS sequence"/>
</dbReference>
<organism evidence="1 2">
    <name type="scientific">Nocardioides luteus</name>
    <dbReference type="NCBI Taxonomy" id="1844"/>
    <lineage>
        <taxon>Bacteria</taxon>
        <taxon>Bacillati</taxon>
        <taxon>Actinomycetota</taxon>
        <taxon>Actinomycetes</taxon>
        <taxon>Propionibacteriales</taxon>
        <taxon>Nocardioidaceae</taxon>
        <taxon>Nocardioides</taxon>
    </lineage>
</organism>
<dbReference type="PANTHER" id="PTHR43300:SF7">
    <property type="entry name" value="UDP-N-ACETYLBACILLOSAMINE N-ACETYLTRANSFERASE"/>
    <property type="match status" value="1"/>
</dbReference>
<dbReference type="PANTHER" id="PTHR43300">
    <property type="entry name" value="ACETYLTRANSFERASE"/>
    <property type="match status" value="1"/>
</dbReference>
<evidence type="ECO:0000313" key="1">
    <source>
        <dbReference type="EMBL" id="OIJ24103.1"/>
    </source>
</evidence>
<dbReference type="GO" id="GO:0016740">
    <property type="term" value="F:transferase activity"/>
    <property type="evidence" value="ECO:0007669"/>
    <property type="project" value="UniProtKB-KW"/>
</dbReference>
<accession>A0A1J4MZI7</accession>
<dbReference type="AlphaFoldDB" id="A0A1J4MZI7"/>
<dbReference type="STRING" id="1844.UG56_024540"/>
<dbReference type="InterPro" id="IPR050179">
    <property type="entry name" value="Trans_hexapeptide_repeat"/>
</dbReference>
<dbReference type="SUPFAM" id="SSF51161">
    <property type="entry name" value="Trimeric LpxA-like enzymes"/>
    <property type="match status" value="1"/>
</dbReference>
<dbReference type="Gene3D" id="3.40.50.20">
    <property type="match status" value="1"/>
</dbReference>
<dbReference type="Gene3D" id="2.160.10.10">
    <property type="entry name" value="Hexapeptide repeat proteins"/>
    <property type="match status" value="1"/>
</dbReference>
<gene>
    <name evidence="1" type="ORF">UG56_024540</name>
</gene>
<comment type="caution">
    <text evidence="1">The sequence shown here is derived from an EMBL/GenBank/DDBJ whole genome shotgun (WGS) entry which is preliminary data.</text>
</comment>
<dbReference type="InterPro" id="IPR011004">
    <property type="entry name" value="Trimer_LpxA-like_sf"/>
</dbReference>
<dbReference type="RefSeq" id="WP_045547633.1">
    <property type="nucleotide sequence ID" value="NZ_JZDQ02000046.1"/>
</dbReference>
<reference evidence="1" key="1">
    <citation type="submission" date="2016-10" db="EMBL/GenBank/DDBJ databases">
        <title>Draft Genome Sequence of Nocardioides luteus Strain BAFB, an Alkane-Degrading Bacterium Isolated from JP-7 Polluted Soil.</title>
        <authorList>
            <person name="Brown L."/>
            <person name="Ruiz O.N."/>
            <person name="Gunasekera T."/>
        </authorList>
    </citation>
    <scope>NUCLEOTIDE SEQUENCE [LARGE SCALE GENOMIC DNA]</scope>
    <source>
        <strain evidence="1">BAFB</strain>
    </source>
</reference>
<dbReference type="OrthoDB" id="3697257at2"/>
<evidence type="ECO:0000313" key="2">
    <source>
        <dbReference type="Proteomes" id="UP000033772"/>
    </source>
</evidence>
<sequence>MTALVLVAASGLAGEVAAAAAANEFRYDEIVAVDDNRERWGEVIGSVDGAGGAKVIGPVEVVADCGADLVLCAGAGATRRRLAERLSGYGVAPERYATVVHPAASVPAGCELGAGTVLLAGVVLTAGVRVGRHVVVMPNAVLTHDDIVGDYATLCAGVTLGGEVVIGEAAYLGMSSSVRQRTTVGADSVLGMGAVLLSDLPAGETWAGVPARSLNSRQELIW</sequence>
<keyword evidence="2" id="KW-1185">Reference proteome</keyword>